<dbReference type="EMBL" id="FP929050">
    <property type="protein sequence ID" value="CBL11817.1"/>
    <property type="molecule type" value="Genomic_DNA"/>
</dbReference>
<feature type="domain" description="DUF3492" evidence="2">
    <location>
        <begin position="3"/>
        <end position="108"/>
    </location>
</feature>
<feature type="region of interest" description="Disordered" evidence="1">
    <location>
        <begin position="129"/>
        <end position="149"/>
    </location>
</feature>
<dbReference type="AlphaFoldDB" id="D4KWS7"/>
<evidence type="ECO:0000313" key="3">
    <source>
        <dbReference type="EMBL" id="CBL11817.1"/>
    </source>
</evidence>
<name>D4KWS7_9FIRM</name>
<evidence type="ECO:0000259" key="2">
    <source>
        <dbReference type="Pfam" id="PF11997"/>
    </source>
</evidence>
<reference evidence="3 4" key="2">
    <citation type="submission" date="2010-03" db="EMBL/GenBank/DDBJ databases">
        <authorList>
            <person name="Pajon A."/>
        </authorList>
    </citation>
    <scope>NUCLEOTIDE SEQUENCE [LARGE SCALE GENOMIC DNA]</scope>
    <source>
        <strain evidence="3 4">XB6B4</strain>
    </source>
</reference>
<dbReference type="KEGG" id="rix:RO1_11710"/>
<evidence type="ECO:0000256" key="1">
    <source>
        <dbReference type="SAM" id="MobiDB-lite"/>
    </source>
</evidence>
<accession>D4KWS7</accession>
<dbReference type="Pfam" id="PF11997">
    <property type="entry name" value="DUF3492"/>
    <property type="match status" value="1"/>
</dbReference>
<dbReference type="InterPro" id="IPR022622">
    <property type="entry name" value="DUF3492"/>
</dbReference>
<gene>
    <name evidence="3" type="ORF">RO1_11710</name>
</gene>
<dbReference type="HOGENOM" id="CLU_1748286_0_0_9"/>
<sequence length="149" mass="17307">MGEDFLNAVRECYQLRYPQVVFSDFLWTMRSIYLPLFLTLKMELPEADLYHCVATGYAGVIGSMAKKRYGCGLMVSEHGIYTREREEELIRAKWVGGIYKNIWIEQFKKNVPARIPVCRSGNLSLQACHGTSDRTRMSGRKNKDHTERY</sequence>
<dbReference type="CAZy" id="GT4">
    <property type="family name" value="Glycosyltransferase Family 4"/>
</dbReference>
<dbReference type="Proteomes" id="UP000008953">
    <property type="component" value="Chromosome"/>
</dbReference>
<evidence type="ECO:0000313" key="4">
    <source>
        <dbReference type="Proteomes" id="UP000008953"/>
    </source>
</evidence>
<dbReference type="PATRIC" id="fig|718255.3.peg.2369"/>
<organism evidence="3 4">
    <name type="scientific">Roseburia intestinalis XB6B4</name>
    <dbReference type="NCBI Taxonomy" id="718255"/>
    <lineage>
        <taxon>Bacteria</taxon>
        <taxon>Bacillati</taxon>
        <taxon>Bacillota</taxon>
        <taxon>Clostridia</taxon>
        <taxon>Lachnospirales</taxon>
        <taxon>Lachnospiraceae</taxon>
        <taxon>Roseburia</taxon>
    </lineage>
</organism>
<reference evidence="3 4" key="1">
    <citation type="submission" date="2010-03" db="EMBL/GenBank/DDBJ databases">
        <title>The genome sequence of Roseburia intestinalis XB6B4.</title>
        <authorList>
            <consortium name="metaHIT consortium -- http://www.metahit.eu/"/>
            <person name="Pajon A."/>
            <person name="Turner K."/>
            <person name="Parkhill J."/>
            <person name="Bernalier A."/>
        </authorList>
    </citation>
    <scope>NUCLEOTIDE SEQUENCE [LARGE SCALE GENOMIC DNA]</scope>
    <source>
        <strain evidence="3 4">XB6B4</strain>
    </source>
</reference>
<protein>
    <recommendedName>
        <fullName evidence="2">DUF3492 domain-containing protein</fullName>
    </recommendedName>
</protein>
<proteinExistence type="predicted"/>